<dbReference type="InterPro" id="IPR036086">
    <property type="entry name" value="ParB/Sulfiredoxin_sf"/>
</dbReference>
<dbReference type="InterPro" id="IPR003115">
    <property type="entry name" value="ParB_N"/>
</dbReference>
<dbReference type="InterPro" id="IPR050336">
    <property type="entry name" value="Chromosome_partition/occlusion"/>
</dbReference>
<evidence type="ECO:0000313" key="6">
    <source>
        <dbReference type="Proteomes" id="UP000727056"/>
    </source>
</evidence>
<dbReference type="InterPro" id="IPR041468">
    <property type="entry name" value="HTH_ParB/Spo0J"/>
</dbReference>
<dbReference type="NCBIfam" id="TIGR00180">
    <property type="entry name" value="parB_part"/>
    <property type="match status" value="1"/>
</dbReference>
<gene>
    <name evidence="5" type="ORF">HCN52_00570</name>
</gene>
<dbReference type="Pfam" id="PF02195">
    <property type="entry name" value="ParB_N"/>
    <property type="match status" value="1"/>
</dbReference>
<reference evidence="5 6" key="1">
    <citation type="submission" date="2020-03" db="EMBL/GenBank/DDBJ databases">
        <title>Draft genome of Streptomyces sp. ventii, isolated from the Axial Seamount in the Pacific Ocean, and resequencing of the two type strains Streptomyces lonarensis strain NCL 716 and Streptomyces bohaiensis strain 11A07.</title>
        <authorList>
            <person name="Loughran R.M."/>
            <person name="Pfannmuller K.M."/>
            <person name="Wasson B.J."/>
            <person name="Deadmond M.C."/>
            <person name="Paddock B.E."/>
            <person name="Koyack M.J."/>
            <person name="Gallegos D.A."/>
            <person name="Mitchell E.A."/>
            <person name="Ushijima B."/>
            <person name="Saw J.H."/>
            <person name="Mcphail K.L."/>
            <person name="Videau P."/>
        </authorList>
    </citation>
    <scope>NUCLEOTIDE SEQUENCE [LARGE SCALE GENOMIC DNA]</scope>
    <source>
        <strain evidence="5 6">11A07</strain>
    </source>
</reference>
<feature type="domain" description="ParB-like N-terminal" evidence="4">
    <location>
        <begin position="42"/>
        <end position="147"/>
    </location>
</feature>
<sequence length="367" mass="38392">MSKADKLGGGASFGRARPVSARRAAISAATGAQTEAAPAVPTSVAVGALAHNPLNPREELTELEETAASLAEKGQIQPLAVVRRAAFLASHPGQEEALGSAEYVVIDGNRRLAAATLAGLNTLRIDVNDTLASTAEDVLEAALIANVHRVDVAPMDQAKALSQLITVHGSQATVAKRLGKTPAWVSQRLALLELTDDLQEKVQTGELKVKPARRIGRLPKEEQQEAAAEAIAEATAPRQRSRRTLATGPTDPSVNPVNAHTPIEREHALAEDGEAASTPPSTTEPPAANTDDPSAAINPVNDTVPTPTDRKTSTDTINPVNARSLSITTTTARDVAAGLVAALPAAQLAEVTELLQEHLQRERLTAQ</sequence>
<dbReference type="Proteomes" id="UP000727056">
    <property type="component" value="Unassembled WGS sequence"/>
</dbReference>
<dbReference type="EMBL" id="JAAVJC010000002">
    <property type="protein sequence ID" value="NJQ13482.1"/>
    <property type="molecule type" value="Genomic_DNA"/>
</dbReference>
<dbReference type="Pfam" id="PF17762">
    <property type="entry name" value="HTH_ParB"/>
    <property type="match status" value="1"/>
</dbReference>
<evidence type="ECO:0000256" key="3">
    <source>
        <dbReference type="SAM" id="MobiDB-lite"/>
    </source>
</evidence>
<proteinExistence type="inferred from homology"/>
<dbReference type="InterPro" id="IPR004437">
    <property type="entry name" value="ParB/RepB/Spo0J"/>
</dbReference>
<keyword evidence="2" id="KW-0159">Chromosome partition</keyword>
<dbReference type="PANTHER" id="PTHR33375">
    <property type="entry name" value="CHROMOSOME-PARTITIONING PROTEIN PARB-RELATED"/>
    <property type="match status" value="1"/>
</dbReference>
<organism evidence="5 6">
    <name type="scientific">Streptomyces bohaiensis</name>
    <dbReference type="NCBI Taxonomy" id="1431344"/>
    <lineage>
        <taxon>Bacteria</taxon>
        <taxon>Bacillati</taxon>
        <taxon>Actinomycetota</taxon>
        <taxon>Actinomycetes</taxon>
        <taxon>Kitasatosporales</taxon>
        <taxon>Streptomycetaceae</taxon>
        <taxon>Streptomyces</taxon>
    </lineage>
</organism>
<keyword evidence="6" id="KW-1185">Reference proteome</keyword>
<comment type="similarity">
    <text evidence="1">Belongs to the ParB family.</text>
</comment>
<dbReference type="Gene3D" id="3.90.1530.30">
    <property type="match status" value="1"/>
</dbReference>
<dbReference type="SUPFAM" id="SSF109709">
    <property type="entry name" value="KorB DNA-binding domain-like"/>
    <property type="match status" value="1"/>
</dbReference>
<dbReference type="Gene3D" id="1.10.10.2830">
    <property type="match status" value="1"/>
</dbReference>
<dbReference type="SMART" id="SM00470">
    <property type="entry name" value="ParB"/>
    <property type="match status" value="1"/>
</dbReference>
<evidence type="ECO:0000313" key="5">
    <source>
        <dbReference type="EMBL" id="NJQ13482.1"/>
    </source>
</evidence>
<evidence type="ECO:0000256" key="1">
    <source>
        <dbReference type="ARBA" id="ARBA00006295"/>
    </source>
</evidence>
<protein>
    <submittedName>
        <fullName evidence="5">ParB/RepB/Spo0J family partition protein</fullName>
    </submittedName>
</protein>
<evidence type="ECO:0000259" key="4">
    <source>
        <dbReference type="SMART" id="SM00470"/>
    </source>
</evidence>
<name>A0ABX1C824_9ACTN</name>
<feature type="compositionally biased region" description="Low complexity" evidence="3">
    <location>
        <begin position="275"/>
        <end position="290"/>
    </location>
</feature>
<accession>A0ABX1C824</accession>
<dbReference type="PANTHER" id="PTHR33375:SF1">
    <property type="entry name" value="CHROMOSOME-PARTITIONING PROTEIN PARB-RELATED"/>
    <property type="match status" value="1"/>
</dbReference>
<dbReference type="SUPFAM" id="SSF110849">
    <property type="entry name" value="ParB/Sulfiredoxin"/>
    <property type="match status" value="1"/>
</dbReference>
<evidence type="ECO:0000256" key="2">
    <source>
        <dbReference type="ARBA" id="ARBA00022829"/>
    </source>
</evidence>
<dbReference type="RefSeq" id="WP_168086328.1">
    <property type="nucleotide sequence ID" value="NZ_BHZH01000357.1"/>
</dbReference>
<comment type="caution">
    <text evidence="5">The sequence shown here is derived from an EMBL/GenBank/DDBJ whole genome shotgun (WGS) entry which is preliminary data.</text>
</comment>
<feature type="compositionally biased region" description="Low complexity" evidence="3">
    <location>
        <begin position="225"/>
        <end position="236"/>
    </location>
</feature>
<feature type="region of interest" description="Disordered" evidence="3">
    <location>
        <begin position="218"/>
        <end position="317"/>
    </location>
</feature>